<accession>A0A9X3BQE0</accession>
<name>A0A9X3BQE0_9MYCO</name>
<evidence type="ECO:0000313" key="3">
    <source>
        <dbReference type="Proteomes" id="UP001055159"/>
    </source>
</evidence>
<reference evidence="1" key="1">
    <citation type="submission" date="2020-07" db="EMBL/GenBank/DDBJ databases">
        <authorList>
            <person name="Pettersson B.M.F."/>
            <person name="Behra P.R.K."/>
            <person name="Ramesh M."/>
            <person name="Das S."/>
            <person name="Dasgupta S."/>
            <person name="Kirsebom L.A."/>
        </authorList>
    </citation>
    <scope>NUCLEOTIDE SEQUENCE</scope>
    <source>
        <strain evidence="1">DSM 45406</strain>
    </source>
</reference>
<keyword evidence="3" id="KW-1185">Reference proteome</keyword>
<evidence type="ECO:0008006" key="5">
    <source>
        <dbReference type="Google" id="ProtNLM"/>
    </source>
</evidence>
<evidence type="ECO:0000313" key="4">
    <source>
        <dbReference type="Proteomes" id="UP001140272"/>
    </source>
</evidence>
<dbReference type="AlphaFoldDB" id="A0A9X3BQE0"/>
<geneLocation type="plasmid" evidence="2 3">
    <name>unnamed</name>
</geneLocation>
<dbReference type="Proteomes" id="UP001055159">
    <property type="component" value="Plasmid unnamed"/>
</dbReference>
<evidence type="ECO:0000313" key="1">
    <source>
        <dbReference type="EMBL" id="MCV7070196.1"/>
    </source>
</evidence>
<evidence type="ECO:0000313" key="2">
    <source>
        <dbReference type="EMBL" id="ULP39947.1"/>
    </source>
</evidence>
<dbReference type="Proteomes" id="UP001140272">
    <property type="component" value="Unassembled WGS sequence"/>
</dbReference>
<organism evidence="1 4">
    <name type="scientific">Mycolicibacterium rufum</name>
    <dbReference type="NCBI Taxonomy" id="318424"/>
    <lineage>
        <taxon>Bacteria</taxon>
        <taxon>Bacillati</taxon>
        <taxon>Actinomycetota</taxon>
        <taxon>Actinomycetes</taxon>
        <taxon>Mycobacteriales</taxon>
        <taxon>Mycobacteriaceae</taxon>
        <taxon>Mycolicibacterium</taxon>
    </lineage>
</organism>
<dbReference type="EMBL" id="JACKRN010000225">
    <property type="protein sequence ID" value="MCV7070196.1"/>
    <property type="molecule type" value="Genomic_DNA"/>
</dbReference>
<dbReference type="RefSeq" id="WP_239736412.1">
    <property type="nucleotide sequence ID" value="NZ_CP092428.2"/>
</dbReference>
<reference evidence="2" key="3">
    <citation type="submission" date="2022-08" db="EMBL/GenBank/DDBJ databases">
        <title>Whole genome sequencing of non-tuberculosis mycobacteria type-strains.</title>
        <authorList>
            <person name="Igarashi Y."/>
            <person name="Osugi A."/>
            <person name="Mitarai S."/>
        </authorList>
    </citation>
    <scope>NUCLEOTIDE SEQUENCE</scope>
    <source>
        <strain evidence="2">JCM 16372</strain>
        <plasmid evidence="2">unnamed</plasmid>
    </source>
</reference>
<gene>
    <name evidence="1" type="ORF">H7H73_06505</name>
    <name evidence="2" type="ORF">MJO55_28965</name>
</gene>
<proteinExistence type="predicted"/>
<sequence>MSKRAAIGAALVVAVVAIAASWLWPRGLAPSAPPPAADDAAQLRTLVPAGLSASCQPEVAASPAVSQLKCINEHDPSGPASARFMLAKDADDLPELLRRSVEDAQIVVCPNNMQSPGPWRRNAAPSEIAGTLICAVHGNRSLIAWSTAAHNLVSVAEGDAQGPSLTQLYTWWTVNS</sequence>
<keyword evidence="2" id="KW-0614">Plasmid</keyword>
<dbReference type="EMBL" id="CP092428">
    <property type="protein sequence ID" value="ULP39947.1"/>
    <property type="molecule type" value="Genomic_DNA"/>
</dbReference>
<protein>
    <recommendedName>
        <fullName evidence="5">Serine/threonine protein kinase</fullName>
    </recommendedName>
</protein>
<reference evidence="1" key="2">
    <citation type="journal article" date="2022" name="BMC Genomics">
        <title>Comparative genome analysis of mycobacteria focusing on tRNA and non-coding RNA.</title>
        <authorList>
            <person name="Behra P.R.K."/>
            <person name="Pettersson B.M.F."/>
            <person name="Ramesh M."/>
            <person name="Das S."/>
            <person name="Dasgupta S."/>
            <person name="Kirsebom L.A."/>
        </authorList>
    </citation>
    <scope>NUCLEOTIDE SEQUENCE</scope>
    <source>
        <strain evidence="1">DSM 45406</strain>
    </source>
</reference>